<accession>A0A1W6ZPE9</accession>
<evidence type="ECO:0000256" key="1">
    <source>
        <dbReference type="SAM" id="MobiDB-lite"/>
    </source>
</evidence>
<dbReference type="AlphaFoldDB" id="A0A1W6ZPE9"/>
<name>A0A1W6ZPE9_9HYPH</name>
<gene>
    <name evidence="3" type="ORF">CAK95_09255</name>
</gene>
<keyword evidence="2" id="KW-1133">Transmembrane helix</keyword>
<dbReference type="OrthoDB" id="7926359at2"/>
<keyword evidence="2" id="KW-0812">Transmembrane</keyword>
<evidence type="ECO:0000313" key="4">
    <source>
        <dbReference type="Proteomes" id="UP000194137"/>
    </source>
</evidence>
<dbReference type="RefSeq" id="WP_086087657.1">
    <property type="nucleotide sequence ID" value="NZ_CP021112.1"/>
</dbReference>
<dbReference type="STRING" id="1235591.CAK95_09255"/>
<evidence type="ECO:0000313" key="3">
    <source>
        <dbReference type="EMBL" id="ARP99249.1"/>
    </source>
</evidence>
<dbReference type="KEGG" id="psin:CAK95_09255"/>
<reference evidence="3 4" key="1">
    <citation type="submission" date="2017-05" db="EMBL/GenBank/DDBJ databases">
        <title>Full genome sequence of Pseudorhodoplanes sinuspersici.</title>
        <authorList>
            <person name="Dastgheib S.M.M."/>
            <person name="Shavandi M."/>
            <person name="Tirandaz H."/>
        </authorList>
    </citation>
    <scope>NUCLEOTIDE SEQUENCE [LARGE SCALE GENOMIC DNA]</scope>
    <source>
        <strain evidence="3 4">RIPI110</strain>
    </source>
</reference>
<protein>
    <submittedName>
        <fullName evidence="3">Uncharacterized protein</fullName>
    </submittedName>
</protein>
<sequence>MEQSVESGKETSPVTAAETVATVEAPAAATATAEAAPEKIRMSFRESLAAIASPLAARPRLSRFTVLALAIAVAAAAGSAVGAMAAVAFVKPQPVSSDDARTIEVNALRGVITQLSAEVASLKASIDSNSKSANAQMAKVAERVEKAQAEPASRVQKLSELLERIDRRTAATAASSSDVTGSIASSSAAPAASKQSDRPAVVSGWVIRDVFDGRAMLENARLGFYEVVPGADLPGVGRVQTIRRQDGRWVVVTPKGLIVSSR</sequence>
<organism evidence="3 4">
    <name type="scientific">Pseudorhodoplanes sinuspersici</name>
    <dbReference type="NCBI Taxonomy" id="1235591"/>
    <lineage>
        <taxon>Bacteria</taxon>
        <taxon>Pseudomonadati</taxon>
        <taxon>Pseudomonadota</taxon>
        <taxon>Alphaproteobacteria</taxon>
        <taxon>Hyphomicrobiales</taxon>
        <taxon>Pseudorhodoplanes</taxon>
    </lineage>
</organism>
<keyword evidence="2" id="KW-0472">Membrane</keyword>
<feature type="transmembrane region" description="Helical" evidence="2">
    <location>
        <begin position="66"/>
        <end position="90"/>
    </location>
</feature>
<feature type="compositionally biased region" description="Polar residues" evidence="1">
    <location>
        <begin position="1"/>
        <end position="12"/>
    </location>
</feature>
<proteinExistence type="predicted"/>
<feature type="region of interest" description="Disordered" evidence="1">
    <location>
        <begin position="1"/>
        <end position="20"/>
    </location>
</feature>
<dbReference type="EMBL" id="CP021112">
    <property type="protein sequence ID" value="ARP99249.1"/>
    <property type="molecule type" value="Genomic_DNA"/>
</dbReference>
<dbReference type="Proteomes" id="UP000194137">
    <property type="component" value="Chromosome"/>
</dbReference>
<evidence type="ECO:0000256" key="2">
    <source>
        <dbReference type="SAM" id="Phobius"/>
    </source>
</evidence>
<keyword evidence="4" id="KW-1185">Reference proteome</keyword>